<feature type="coiled-coil region" evidence="1">
    <location>
        <begin position="55"/>
        <end position="82"/>
    </location>
</feature>
<reference evidence="2 3" key="1">
    <citation type="submission" date="2014-03" db="EMBL/GenBank/DDBJ databases">
        <title>The genome of Kluyveromyces dobzhanskii.</title>
        <authorList>
            <person name="Nystedt B."/>
            <person name="Astrom S."/>
        </authorList>
    </citation>
    <scope>NUCLEOTIDE SEQUENCE [LARGE SCALE GENOMIC DNA]</scope>
    <source>
        <strain evidence="2 3">CBS 2104</strain>
    </source>
</reference>
<protein>
    <submittedName>
        <fullName evidence="2">WGS project CCBQ000000000 data, contig 00271</fullName>
    </submittedName>
</protein>
<organism evidence="2 3">
    <name type="scientific">Kluyveromyces dobzhanskii CBS 2104</name>
    <dbReference type="NCBI Taxonomy" id="1427455"/>
    <lineage>
        <taxon>Eukaryota</taxon>
        <taxon>Fungi</taxon>
        <taxon>Dikarya</taxon>
        <taxon>Ascomycota</taxon>
        <taxon>Saccharomycotina</taxon>
        <taxon>Saccharomycetes</taxon>
        <taxon>Saccharomycetales</taxon>
        <taxon>Saccharomycetaceae</taxon>
        <taxon>Kluyveromyces</taxon>
    </lineage>
</organism>
<name>A0A0A8LDY4_9SACH</name>
<dbReference type="EMBL" id="CCBQ010000085">
    <property type="protein sequence ID" value="CDO96632.1"/>
    <property type="molecule type" value="Genomic_DNA"/>
</dbReference>
<comment type="caution">
    <text evidence="2">The sequence shown here is derived from an EMBL/GenBank/DDBJ whole genome shotgun (WGS) entry which is preliminary data.</text>
</comment>
<dbReference type="OrthoDB" id="4035321at2759"/>
<evidence type="ECO:0000313" key="3">
    <source>
        <dbReference type="Proteomes" id="UP000031516"/>
    </source>
</evidence>
<proteinExistence type="predicted"/>
<keyword evidence="1" id="KW-0175">Coiled coil</keyword>
<keyword evidence="3" id="KW-1185">Reference proteome</keyword>
<accession>A0A0A8LDY4</accession>
<evidence type="ECO:0000313" key="2">
    <source>
        <dbReference type="EMBL" id="CDO96632.1"/>
    </source>
</evidence>
<sequence>MSRKFNSIDDAVKYINNELTKKGHLQENKLKFISSTDTLDAEEQATHDKLAVNVIHKLLQRVDSLQDKLKEQDLQLRKAQDKIVQRTRIINSERNKAANTPGKEHRVAKVTKIQYREKDTKPLEAKVRKLQLKLEDQSSQLRQYADGYRPDVTWGTSLGAIVQNRAEEPQQSNDGSSIDMLSDEFHHVININSNLNKDLDSATRLISSMNKTIYTKFVLQISDAAEKRDTATSQEPGLSNAALQELARDWEDIKSQLP</sequence>
<evidence type="ECO:0000256" key="1">
    <source>
        <dbReference type="SAM" id="Coils"/>
    </source>
</evidence>
<dbReference type="Proteomes" id="UP000031516">
    <property type="component" value="Unassembled WGS sequence"/>
</dbReference>
<dbReference type="AlphaFoldDB" id="A0A0A8LDY4"/>
<gene>
    <name evidence="2" type="ORF">KLDO_g4834</name>
</gene>